<reference evidence="3" key="1">
    <citation type="submission" date="2019-01" db="EMBL/GenBank/DDBJ databases">
        <title>Cytophagaceae bacterium strain CAR-16.</title>
        <authorList>
            <person name="Chen W.-M."/>
        </authorList>
    </citation>
    <scope>NUCLEOTIDE SEQUENCE [LARGE SCALE GENOMIC DNA]</scope>
    <source>
        <strain evidence="3">CHR27</strain>
    </source>
</reference>
<organism evidence="2 3">
    <name type="scientific">Sphingobium fluviale</name>
    <dbReference type="NCBI Taxonomy" id="2506423"/>
    <lineage>
        <taxon>Bacteria</taxon>
        <taxon>Pseudomonadati</taxon>
        <taxon>Pseudomonadota</taxon>
        <taxon>Alphaproteobacteria</taxon>
        <taxon>Sphingomonadales</taxon>
        <taxon>Sphingomonadaceae</taxon>
        <taxon>Sphingobium</taxon>
    </lineage>
</organism>
<comment type="caution">
    <text evidence="2">The sequence shown here is derived from an EMBL/GenBank/DDBJ whole genome shotgun (WGS) entry which is preliminary data.</text>
</comment>
<keyword evidence="3" id="KW-1185">Reference proteome</keyword>
<dbReference type="Proteomes" id="UP000290958">
    <property type="component" value="Unassembled WGS sequence"/>
</dbReference>
<dbReference type="AlphaFoldDB" id="A0A4V1N3K1"/>
<sequence length="210" mass="23243">MARPHGNPDDLIQRIEAALKVAKPADVVGANEMSAILKMSWRNLLVTHIEPDNKFPVQKRGMEGMAWEFRVVKVLKHMLKRANERKAANEAKARRLMELTGFTVPENAEAMNIAEIAKLIDVNAKARAEKVEQGKLLSVDETLTFLTGYNRTVCAAILNAGQHLDPTGSLPPEISEALKDYLRDHAMNVHQAASDYLEKWRAAAKPGGIA</sequence>
<proteinExistence type="predicted"/>
<evidence type="ECO:0000313" key="2">
    <source>
        <dbReference type="EMBL" id="RXR28946.1"/>
    </source>
</evidence>
<dbReference type="EMBL" id="SBKP01000006">
    <property type="protein sequence ID" value="RXR28946.1"/>
    <property type="molecule type" value="Genomic_DNA"/>
</dbReference>
<dbReference type="RefSeq" id="WP_129404010.1">
    <property type="nucleotide sequence ID" value="NZ_SBKP01000006.1"/>
</dbReference>
<gene>
    <name evidence="2" type="ORF">EQG66_07665</name>
</gene>
<feature type="coiled-coil region" evidence="1">
    <location>
        <begin position="72"/>
        <end position="99"/>
    </location>
</feature>
<evidence type="ECO:0000256" key="1">
    <source>
        <dbReference type="SAM" id="Coils"/>
    </source>
</evidence>
<keyword evidence="1" id="KW-0175">Coiled coil</keyword>
<dbReference type="OrthoDB" id="7597332at2"/>
<evidence type="ECO:0000313" key="3">
    <source>
        <dbReference type="Proteomes" id="UP000290958"/>
    </source>
</evidence>
<accession>A0A4V1N3K1</accession>
<protein>
    <submittedName>
        <fullName evidence="2">Uncharacterized protein</fullName>
    </submittedName>
</protein>
<name>A0A4V1N3K1_9SPHN</name>